<comment type="caution">
    <text evidence="1">The sequence shown here is derived from an EMBL/GenBank/DDBJ whole genome shotgun (WGS) entry which is preliminary data.</text>
</comment>
<sequence length="199" mass="21885">MMNVVVALFLVLSSLVVTAVPEAPTQGAIVVEHSTHKLKQVLDKARDVKEHAQEAVSEALSKAKDFVPSKTREVSNKAKGVISAACRISYDFSRTAAAKVSSAVTEKVVPTVNPYVPDERGQAKIGRFAASFVKNAAFYGLPVVFKYWVPGGVPLYNIALRSLRDVETEDYKQVKTKTEHCNEELKKLQAKSQINRVRV</sequence>
<gene>
    <name evidence="1" type="ORF">RHMOL_Rhmol04G0033600</name>
</gene>
<evidence type="ECO:0000313" key="2">
    <source>
        <dbReference type="Proteomes" id="UP001062846"/>
    </source>
</evidence>
<dbReference type="Proteomes" id="UP001062846">
    <property type="component" value="Chromosome 4"/>
</dbReference>
<keyword evidence="2" id="KW-1185">Reference proteome</keyword>
<reference evidence="1" key="1">
    <citation type="submission" date="2022-02" db="EMBL/GenBank/DDBJ databases">
        <title>Plant Genome Project.</title>
        <authorList>
            <person name="Zhang R.-G."/>
        </authorList>
    </citation>
    <scope>NUCLEOTIDE SEQUENCE</scope>
    <source>
        <strain evidence="1">AT1</strain>
    </source>
</reference>
<organism evidence="1 2">
    <name type="scientific">Rhododendron molle</name>
    <name type="common">Chinese azalea</name>
    <name type="synonym">Azalea mollis</name>
    <dbReference type="NCBI Taxonomy" id="49168"/>
    <lineage>
        <taxon>Eukaryota</taxon>
        <taxon>Viridiplantae</taxon>
        <taxon>Streptophyta</taxon>
        <taxon>Embryophyta</taxon>
        <taxon>Tracheophyta</taxon>
        <taxon>Spermatophyta</taxon>
        <taxon>Magnoliopsida</taxon>
        <taxon>eudicotyledons</taxon>
        <taxon>Gunneridae</taxon>
        <taxon>Pentapetalae</taxon>
        <taxon>asterids</taxon>
        <taxon>Ericales</taxon>
        <taxon>Ericaceae</taxon>
        <taxon>Ericoideae</taxon>
        <taxon>Rhodoreae</taxon>
        <taxon>Rhododendron</taxon>
    </lineage>
</organism>
<evidence type="ECO:0000313" key="1">
    <source>
        <dbReference type="EMBL" id="KAI8557747.1"/>
    </source>
</evidence>
<name>A0ACC0NYB3_RHOML</name>
<proteinExistence type="predicted"/>
<accession>A0ACC0NYB3</accession>
<dbReference type="EMBL" id="CM046391">
    <property type="protein sequence ID" value="KAI8557747.1"/>
    <property type="molecule type" value="Genomic_DNA"/>
</dbReference>
<protein>
    <submittedName>
        <fullName evidence="1">Uncharacterized protein</fullName>
    </submittedName>
</protein>